<evidence type="ECO:0000313" key="3">
    <source>
        <dbReference type="EMBL" id="KKP47902.1"/>
    </source>
</evidence>
<name>A0A0G0CWV8_9BACT</name>
<evidence type="ECO:0000259" key="2">
    <source>
        <dbReference type="Pfam" id="PF13635"/>
    </source>
</evidence>
<gene>
    <name evidence="3" type="ORF">UR38_C0002G0005</name>
</gene>
<dbReference type="Proteomes" id="UP000033995">
    <property type="component" value="Unassembled WGS sequence"/>
</dbReference>
<dbReference type="SUPFAM" id="SSF52540">
    <property type="entry name" value="P-loop containing nucleoside triphosphate hydrolases"/>
    <property type="match status" value="1"/>
</dbReference>
<dbReference type="EMBL" id="LBOZ01000002">
    <property type="protein sequence ID" value="KKP47902.1"/>
    <property type="molecule type" value="Genomic_DNA"/>
</dbReference>
<dbReference type="PANTHER" id="PTHR33295">
    <property type="entry name" value="ATPASE"/>
    <property type="match status" value="1"/>
</dbReference>
<feature type="domain" description="DUF4143" evidence="2">
    <location>
        <begin position="204"/>
        <end position="349"/>
    </location>
</feature>
<dbReference type="InterPro" id="IPR025420">
    <property type="entry name" value="DUF4143"/>
</dbReference>
<feature type="domain" description="AAA" evidence="1">
    <location>
        <begin position="19"/>
        <end position="148"/>
    </location>
</feature>
<evidence type="ECO:0000259" key="1">
    <source>
        <dbReference type="Pfam" id="PF13173"/>
    </source>
</evidence>
<dbReference type="InterPro" id="IPR027417">
    <property type="entry name" value="P-loop_NTPase"/>
</dbReference>
<organism evidence="3 4">
    <name type="scientific">Candidatus Woesebacteria bacterium GW2011_GWA2_33_28</name>
    <dbReference type="NCBI Taxonomy" id="1618561"/>
    <lineage>
        <taxon>Bacteria</taxon>
        <taxon>Candidatus Woeseibacteriota</taxon>
    </lineage>
</organism>
<dbReference type="PANTHER" id="PTHR33295:SF18">
    <property type="entry name" value="AAA+ ATPASE DOMAIN-CONTAINING PROTEIN"/>
    <property type="match status" value="1"/>
</dbReference>
<reference evidence="3 4" key="1">
    <citation type="journal article" date="2015" name="Nature">
        <title>rRNA introns, odd ribosomes, and small enigmatic genomes across a large radiation of phyla.</title>
        <authorList>
            <person name="Brown C.T."/>
            <person name="Hug L.A."/>
            <person name="Thomas B.C."/>
            <person name="Sharon I."/>
            <person name="Castelle C.J."/>
            <person name="Singh A."/>
            <person name="Wilkins M.J."/>
            <person name="Williams K.H."/>
            <person name="Banfield J.F."/>
        </authorList>
    </citation>
    <scope>NUCLEOTIDE SEQUENCE [LARGE SCALE GENOMIC DNA]</scope>
</reference>
<dbReference type="AlphaFoldDB" id="A0A0G0CWV8"/>
<dbReference type="Pfam" id="PF13635">
    <property type="entry name" value="DUF4143"/>
    <property type="match status" value="1"/>
</dbReference>
<accession>A0A0G0CWV8</accession>
<sequence length="393" mass="45563">MFIKRKILPLLEKYLEYPEAIVLTGFRRVGKSTLVKYLFDNLKTSNKLFLDMESPVNQKIFQEENYDAITTKFKELGLNIKGKSYIFMDEIQFVKDTPSIVKYLFDHYKIKFVLTGSSSFYLKNYFTESLSGRKFIFELMPLTFEEFLWFRGEKVTVSANYDLLRHLYDEYMNFGGLPGVVLESTIEAKNLKLDDALGSYFQLDVANLSTFRDIKILKSLLFLLASRVGSKLDISKLSESLGVSRQSLYNYLEFFEQTYLIHLAPAYSNSSDIIIRKNPKLYFSDSGLLNRIDKVSTGQTFENTIFNQLFISDYFKRETKIFVPRVSYFQKKSGAEIDFISANVGYEVKLTGTSNDVRRVNKFASNLKLDSSYVISLEKPKFKTQGVVYPFKI</sequence>
<evidence type="ECO:0000313" key="4">
    <source>
        <dbReference type="Proteomes" id="UP000033995"/>
    </source>
</evidence>
<comment type="caution">
    <text evidence="3">The sequence shown here is derived from an EMBL/GenBank/DDBJ whole genome shotgun (WGS) entry which is preliminary data.</text>
</comment>
<proteinExistence type="predicted"/>
<dbReference type="Gene3D" id="3.40.50.300">
    <property type="entry name" value="P-loop containing nucleotide triphosphate hydrolases"/>
    <property type="match status" value="1"/>
</dbReference>
<dbReference type="InterPro" id="IPR041682">
    <property type="entry name" value="AAA_14"/>
</dbReference>
<protein>
    <submittedName>
        <fullName evidence="3">ATPase</fullName>
    </submittedName>
</protein>
<dbReference type="Pfam" id="PF13173">
    <property type="entry name" value="AAA_14"/>
    <property type="match status" value="1"/>
</dbReference>